<dbReference type="GO" id="GO:0006397">
    <property type="term" value="P:mRNA processing"/>
    <property type="evidence" value="ECO:0007669"/>
    <property type="project" value="UniProtKB-UniRule"/>
</dbReference>
<evidence type="ECO:0000256" key="1">
    <source>
        <dbReference type="ARBA" id="ARBA00006994"/>
    </source>
</evidence>
<dbReference type="OrthoDB" id="372487at2759"/>
<keyword evidence="7" id="KW-0862">Zinc</keyword>
<dbReference type="Gene3D" id="1.25.40.1050">
    <property type="match status" value="1"/>
</dbReference>
<evidence type="ECO:0000313" key="12">
    <source>
        <dbReference type="Proteomes" id="UP000636709"/>
    </source>
</evidence>
<organism evidence="11 12">
    <name type="scientific">Digitaria exilis</name>
    <dbReference type="NCBI Taxonomy" id="1010633"/>
    <lineage>
        <taxon>Eukaryota</taxon>
        <taxon>Viridiplantae</taxon>
        <taxon>Streptophyta</taxon>
        <taxon>Embryophyta</taxon>
        <taxon>Tracheophyta</taxon>
        <taxon>Spermatophyta</taxon>
        <taxon>Magnoliopsida</taxon>
        <taxon>Liliopsida</taxon>
        <taxon>Poales</taxon>
        <taxon>Poaceae</taxon>
        <taxon>PACMAD clade</taxon>
        <taxon>Panicoideae</taxon>
        <taxon>Panicodae</taxon>
        <taxon>Paniceae</taxon>
        <taxon>Anthephorinae</taxon>
        <taxon>Digitaria</taxon>
    </lineage>
</organism>
<dbReference type="PANTHER" id="PTHR12341">
    <property type="entry name" value="5'-&gt;3' EXORIBONUCLEASE"/>
    <property type="match status" value="1"/>
</dbReference>
<keyword evidence="5 6" id="KW-0269">Exonuclease</keyword>
<protein>
    <recommendedName>
        <fullName evidence="6">5'-3' exoribonuclease</fullName>
        <ecNumber evidence="6">3.1.13.-</ecNumber>
    </recommendedName>
</protein>
<keyword evidence="2 6" id="KW-0507">mRNA processing</keyword>
<evidence type="ECO:0000256" key="2">
    <source>
        <dbReference type="ARBA" id="ARBA00022664"/>
    </source>
</evidence>
<evidence type="ECO:0000259" key="10">
    <source>
        <dbReference type="PROSITE" id="PS50158"/>
    </source>
</evidence>
<dbReference type="InterPro" id="IPR017151">
    <property type="entry name" value="Xrn2/3/4"/>
</dbReference>
<comment type="similarity">
    <text evidence="1 6">Belongs to the 5'-3' exonuclease family. XRN2/RAT1 subfamily.</text>
</comment>
<dbReference type="CDD" id="cd18673">
    <property type="entry name" value="PIN_XRN1-2-like"/>
    <property type="match status" value="1"/>
</dbReference>
<dbReference type="Gene3D" id="3.40.50.12390">
    <property type="match status" value="2"/>
</dbReference>
<feature type="compositionally biased region" description="Low complexity" evidence="9">
    <location>
        <begin position="843"/>
        <end position="852"/>
    </location>
</feature>
<dbReference type="EMBL" id="JACEFO010002394">
    <property type="protein sequence ID" value="KAF8661596.1"/>
    <property type="molecule type" value="Genomic_DNA"/>
</dbReference>
<dbReference type="Proteomes" id="UP000636709">
    <property type="component" value="Unassembled WGS sequence"/>
</dbReference>
<dbReference type="SUPFAM" id="SSF57756">
    <property type="entry name" value="Retrovirus zinc finger-like domains"/>
    <property type="match status" value="1"/>
</dbReference>
<feature type="compositionally biased region" description="Basic and acidic residues" evidence="9">
    <location>
        <begin position="649"/>
        <end position="662"/>
    </location>
</feature>
<feature type="region of interest" description="Disordered" evidence="9">
    <location>
        <begin position="642"/>
        <end position="673"/>
    </location>
</feature>
<dbReference type="InterPro" id="IPR027073">
    <property type="entry name" value="5_3_exoribonuclease"/>
</dbReference>
<comment type="caution">
    <text evidence="11">The sequence shown here is derived from an EMBL/GenBank/DDBJ whole genome shotgun (WGS) entry which is preliminary data.</text>
</comment>
<dbReference type="PIRSF" id="PIRSF037239">
    <property type="entry name" value="Exonuclease_Xrn2"/>
    <property type="match status" value="1"/>
</dbReference>
<evidence type="ECO:0000256" key="8">
    <source>
        <dbReference type="SAM" id="Coils"/>
    </source>
</evidence>
<dbReference type="GO" id="GO:0000956">
    <property type="term" value="P:nuclear-transcribed mRNA catabolic process"/>
    <property type="evidence" value="ECO:0007669"/>
    <property type="project" value="TreeGrafter"/>
</dbReference>
<reference evidence="11" key="1">
    <citation type="submission" date="2020-07" db="EMBL/GenBank/DDBJ databases">
        <title>Genome sequence and genetic diversity analysis of an under-domesticated orphan crop, white fonio (Digitaria exilis).</title>
        <authorList>
            <person name="Bennetzen J.L."/>
            <person name="Chen S."/>
            <person name="Ma X."/>
            <person name="Wang X."/>
            <person name="Yssel A.E.J."/>
            <person name="Chaluvadi S.R."/>
            <person name="Johnson M."/>
            <person name="Gangashetty P."/>
            <person name="Hamidou F."/>
            <person name="Sanogo M.D."/>
            <person name="Zwaenepoel A."/>
            <person name="Wallace J."/>
            <person name="Van De Peer Y."/>
            <person name="Van Deynze A."/>
        </authorList>
    </citation>
    <scope>NUCLEOTIDE SEQUENCE</scope>
    <source>
        <tissue evidence="11">Leaves</tissue>
    </source>
</reference>
<dbReference type="SMART" id="SM00343">
    <property type="entry name" value="ZnF_C2HC"/>
    <property type="match status" value="1"/>
</dbReference>
<keyword evidence="7" id="KW-0479">Metal-binding</keyword>
<keyword evidence="3 6" id="KW-0540">Nuclease</keyword>
<comment type="function">
    <text evidence="6">Possesses 5'-&gt;3' exoribonuclease activity. Acts as an endogenous post-transcriptional gene silencing (PTGS) suppressor.</text>
</comment>
<evidence type="ECO:0000256" key="5">
    <source>
        <dbReference type="ARBA" id="ARBA00022839"/>
    </source>
</evidence>
<dbReference type="InterPro" id="IPR004859">
    <property type="entry name" value="Xrn1_N"/>
</dbReference>
<dbReference type="GO" id="GO:0003723">
    <property type="term" value="F:RNA binding"/>
    <property type="evidence" value="ECO:0007669"/>
    <property type="project" value="TreeGrafter"/>
</dbReference>
<evidence type="ECO:0000256" key="3">
    <source>
        <dbReference type="ARBA" id="ARBA00022722"/>
    </source>
</evidence>
<evidence type="ECO:0000256" key="6">
    <source>
        <dbReference type="PIRNR" id="PIRNR037239"/>
    </source>
</evidence>
<keyword evidence="7" id="KW-0863">Zinc-finger</keyword>
<dbReference type="GO" id="GO:0005634">
    <property type="term" value="C:nucleus"/>
    <property type="evidence" value="ECO:0007669"/>
    <property type="project" value="InterPro"/>
</dbReference>
<dbReference type="Pfam" id="PF03159">
    <property type="entry name" value="XRN_N"/>
    <property type="match status" value="2"/>
</dbReference>
<dbReference type="InterPro" id="IPR036875">
    <property type="entry name" value="Znf_CCHC_sf"/>
</dbReference>
<evidence type="ECO:0000256" key="9">
    <source>
        <dbReference type="SAM" id="MobiDB-lite"/>
    </source>
</evidence>
<dbReference type="PANTHER" id="PTHR12341:SF56">
    <property type="entry name" value="5'-3' EXORIBONUCLEASE"/>
    <property type="match status" value="1"/>
</dbReference>
<keyword evidence="12" id="KW-1185">Reference proteome</keyword>
<feature type="compositionally biased region" description="Basic and acidic residues" evidence="9">
    <location>
        <begin position="778"/>
        <end position="788"/>
    </location>
</feature>
<sequence length="890" mass="100050">MGVPAFYRWLAEKYPMVVVDVVEESVEIEGVKVPVDTSKPNPNGLEFDNLYLDMNGIIHPCFHPEDRVSTACFIHSFLLLLPIPDGVAPRAKMNQQRSRRFRAAKDAADAAAEEERLREEFEREGRKLPPKQQSQTCDSNVITPGTEFMAVLSVALQYYIHLRLNYDPGWKQIKVILSDANVPGEGEHKIMSYIRGQRNLSGFNPNTRHCLYGLVVYTPGQQDKCFLCGQVGHLAANCEGKAKRKAGEFDEKGDAIVPKKPYQFLNIWTLREYLEYEFRMPNPPFQIDFERIVDDFIFMCFFVGNDFLPHMPTLEIRERQAERIKREKAQAKRGDDLDPHVRDDLIVPVQRFQGSRLASGAIPAPYEQNGNKRAQKAAKVSASGSSIAAAIVEAENDLEAQERENKEELKSMLKDALREKSDVFNSENPEEDKVKLGEPGWRERYYEEKFGARTPERIEEIRRDVVLKYTEGLCWVMHYYYEGVCSWQWFYPYHYAPFASDLRDLGQLNITFELGTPFKPFDQLMGVFPAASAHALPLQYRRLMTDPNSPIIDFYPTGKYGCTSKSLTPALILYSGGMNGYITLCSGDPCPPIFRSPVDGLEDIMDNQVICSIYKLPDHHKHIARPPVGVIIPKKTVEAGDLKPPPVLWHEDSGRRPHDNSNRHNPPGAMSGRQLGEAAHRLVVNSLNAQGRGQHSGLSMPYQTIMNGMNHLNVVPPIGNQGMHPRADQYGCYMPRASVPNGQIPAYASSGSGHYQYERSGPSQYEQGNRGRQQTHPYARDGYHDTRGRVPPAYGYQQTGGSMYSSQPGPPPSGPGLYGQPPSAYPEVCGGSYQPPPYGGGQQWQQQPYNSYGGRGPYGGGPPRPSQQSQNRYASLDRSSNRRPTSGYGR</sequence>
<keyword evidence="4 6" id="KW-0378">Hydrolase</keyword>
<feature type="coiled-coil region" evidence="8">
    <location>
        <begin position="391"/>
        <end position="419"/>
    </location>
</feature>
<feature type="compositionally biased region" description="Polar residues" evidence="9">
    <location>
        <begin position="761"/>
        <end position="776"/>
    </location>
</feature>
<feature type="domain" description="CCHC-type" evidence="10">
    <location>
        <begin position="224"/>
        <end position="238"/>
    </location>
</feature>
<name>A0A835E4S3_9POAL</name>
<dbReference type="GO" id="GO:0008270">
    <property type="term" value="F:zinc ion binding"/>
    <property type="evidence" value="ECO:0007669"/>
    <property type="project" value="UniProtKB-KW"/>
</dbReference>
<feature type="region of interest" description="Disordered" evidence="9">
    <location>
        <begin position="744"/>
        <end position="890"/>
    </location>
</feature>
<dbReference type="EC" id="3.1.13.-" evidence="6"/>
<dbReference type="Pfam" id="PF00098">
    <property type="entry name" value="zf-CCHC"/>
    <property type="match status" value="1"/>
</dbReference>
<evidence type="ECO:0000313" key="11">
    <source>
        <dbReference type="EMBL" id="KAF8661596.1"/>
    </source>
</evidence>
<dbReference type="GO" id="GO:0004534">
    <property type="term" value="F:5'-3' RNA exonuclease activity"/>
    <property type="evidence" value="ECO:0007669"/>
    <property type="project" value="UniProtKB-UniRule"/>
</dbReference>
<evidence type="ECO:0000256" key="7">
    <source>
        <dbReference type="PROSITE-ProRule" id="PRU00047"/>
    </source>
</evidence>
<keyword evidence="8" id="KW-0175">Coiled coil</keyword>
<evidence type="ECO:0000256" key="4">
    <source>
        <dbReference type="ARBA" id="ARBA00022801"/>
    </source>
</evidence>
<dbReference type="InterPro" id="IPR001878">
    <property type="entry name" value="Znf_CCHC"/>
</dbReference>
<proteinExistence type="inferred from homology"/>
<dbReference type="Pfam" id="PF17846">
    <property type="entry name" value="XRN_M"/>
    <property type="match status" value="3"/>
</dbReference>
<gene>
    <name evidence="11" type="ORF">HU200_057018</name>
</gene>
<dbReference type="InterPro" id="IPR041412">
    <property type="entry name" value="Xrn1_helical"/>
</dbReference>
<dbReference type="PROSITE" id="PS50158">
    <property type="entry name" value="ZF_CCHC"/>
    <property type="match status" value="1"/>
</dbReference>
<dbReference type="AlphaFoldDB" id="A0A835E4S3"/>
<accession>A0A835E4S3</accession>